<reference evidence="2" key="1">
    <citation type="journal article" date="2017" name="Nat. Commun.">
        <title>The North American bullfrog draft genome provides insight into hormonal regulation of long noncoding RNA.</title>
        <authorList>
            <person name="Hammond S.A."/>
            <person name="Warren R.L."/>
            <person name="Vandervalk B.P."/>
            <person name="Kucuk E."/>
            <person name="Khan H."/>
            <person name="Gibb E.A."/>
            <person name="Pandoh P."/>
            <person name="Kirk H."/>
            <person name="Zhao Y."/>
            <person name="Jones M."/>
            <person name="Mungall A.J."/>
            <person name="Coope R."/>
            <person name="Pleasance S."/>
            <person name="Moore R.A."/>
            <person name="Holt R.A."/>
            <person name="Round J.M."/>
            <person name="Ohora S."/>
            <person name="Walle B.V."/>
            <person name="Veldhoen N."/>
            <person name="Helbing C.C."/>
            <person name="Birol I."/>
        </authorList>
    </citation>
    <scope>NUCLEOTIDE SEQUENCE [LARGE SCALE GENOMIC DNA]</scope>
</reference>
<dbReference type="AlphaFoldDB" id="A0A2G9QHZ2"/>
<sequence length="148" mass="17147">MFISKYCCYRLFISKMCSSFKLALCPIHTIGLSANKTVDFCSKDVGSNLSCIHMVTQMLANNYDRGNVVTYKTYGEPRKRNMRESDLCTHDRKFRQQSFVGGKFENLLANICWRKVQQQMFDGAYTWSDFQPTSSHPTFVKIKPQNIL</sequence>
<organism evidence="1 2">
    <name type="scientific">Aquarana catesbeiana</name>
    <name type="common">American bullfrog</name>
    <name type="synonym">Rana catesbeiana</name>
    <dbReference type="NCBI Taxonomy" id="8400"/>
    <lineage>
        <taxon>Eukaryota</taxon>
        <taxon>Metazoa</taxon>
        <taxon>Chordata</taxon>
        <taxon>Craniata</taxon>
        <taxon>Vertebrata</taxon>
        <taxon>Euteleostomi</taxon>
        <taxon>Amphibia</taxon>
        <taxon>Batrachia</taxon>
        <taxon>Anura</taxon>
        <taxon>Neobatrachia</taxon>
        <taxon>Ranoidea</taxon>
        <taxon>Ranidae</taxon>
        <taxon>Aquarana</taxon>
    </lineage>
</organism>
<proteinExistence type="predicted"/>
<name>A0A2G9QHZ2_AQUCT</name>
<evidence type="ECO:0000313" key="2">
    <source>
        <dbReference type="Proteomes" id="UP000228934"/>
    </source>
</evidence>
<protein>
    <submittedName>
        <fullName evidence="1">Uncharacterized protein</fullName>
    </submittedName>
</protein>
<dbReference type="EMBL" id="KV984401">
    <property type="protein sequence ID" value="PIO15242.1"/>
    <property type="molecule type" value="Genomic_DNA"/>
</dbReference>
<gene>
    <name evidence="1" type="ORF">AB205_0162290</name>
</gene>
<evidence type="ECO:0000313" key="1">
    <source>
        <dbReference type="EMBL" id="PIO15242.1"/>
    </source>
</evidence>
<accession>A0A2G9QHZ2</accession>
<dbReference type="Proteomes" id="UP000228934">
    <property type="component" value="Unassembled WGS sequence"/>
</dbReference>
<keyword evidence="2" id="KW-1185">Reference proteome</keyword>